<protein>
    <recommendedName>
        <fullName evidence="7">TCP domain-containing protein</fullName>
    </recommendedName>
</protein>
<dbReference type="Proteomes" id="UP000249390">
    <property type="component" value="Unassembled WGS sequence"/>
</dbReference>
<evidence type="ECO:0000256" key="3">
    <source>
        <dbReference type="ARBA" id="ARBA00023125"/>
    </source>
</evidence>
<dbReference type="InterPro" id="IPR017887">
    <property type="entry name" value="TF_TCP_subgr"/>
</dbReference>
<reference evidence="8 9" key="1">
    <citation type="submission" date="2018-06" db="EMBL/GenBank/DDBJ databases">
        <title>The Genome of Cuscuta australis (Dodder) Provides Insight into the Evolution of Plant Parasitism.</title>
        <authorList>
            <person name="Liu H."/>
        </authorList>
    </citation>
    <scope>NUCLEOTIDE SEQUENCE [LARGE SCALE GENOMIC DNA]</scope>
    <source>
        <strain evidence="9">cv. Yunnan</strain>
        <tissue evidence="8">Vines</tissue>
    </source>
</reference>
<keyword evidence="3" id="KW-0238">DNA-binding</keyword>
<feature type="compositionally biased region" description="Basic and acidic residues" evidence="6">
    <location>
        <begin position="113"/>
        <end position="125"/>
    </location>
</feature>
<dbReference type="EMBL" id="NQVE01000200">
    <property type="protein sequence ID" value="RAL39552.1"/>
    <property type="molecule type" value="Genomic_DNA"/>
</dbReference>
<evidence type="ECO:0000256" key="6">
    <source>
        <dbReference type="SAM" id="MobiDB-lite"/>
    </source>
</evidence>
<dbReference type="Pfam" id="PF03634">
    <property type="entry name" value="TCP"/>
    <property type="match status" value="1"/>
</dbReference>
<evidence type="ECO:0000256" key="5">
    <source>
        <dbReference type="ARBA" id="ARBA00023242"/>
    </source>
</evidence>
<feature type="compositionally biased region" description="Polar residues" evidence="6">
    <location>
        <begin position="1"/>
        <end position="17"/>
    </location>
</feature>
<dbReference type="AlphaFoldDB" id="A0A328D1B0"/>
<dbReference type="GO" id="GO:0043565">
    <property type="term" value="F:sequence-specific DNA binding"/>
    <property type="evidence" value="ECO:0007669"/>
    <property type="project" value="TreeGrafter"/>
</dbReference>
<evidence type="ECO:0000313" key="9">
    <source>
        <dbReference type="Proteomes" id="UP000249390"/>
    </source>
</evidence>
<keyword evidence="9" id="KW-1185">Reference proteome</keyword>
<proteinExistence type="predicted"/>
<sequence>MEQPSNTQSNNKPNSTTVPPPINHHHHHGTTTARSVPFMSSISAAAASLGANISTASASSASSISLSTSASTTSAAAGAPLQNLVDASLAIATVPESQQLQIHPPPPPPPNRSTKDRHTKVDGRGRRIRMPAACAARVFQLTRELGHKSDGETIEWLLQQAEPAIIASTGTGTIPANFSTLNISLRSSGSSLSAPPSKSSPHSFHSSLALSAHNYEEGYSHMLGFHQPSQFLPPTQIAGALPGGGDTGGARGPDATENYLGKRYREKEEGPSNHQGETSGGRRGSDSPVNKQFKGSPASSTQDSPAGAPSSVFRHPNMMPSAAAMWAVAQAPHSVSGGPEQGQMWAFHAGAGGGNGGSLQAPLQFMSRFSIPTCNLDFPGNRGSPLQLGSLIMPPPQPSGQLGLGMAEGGNLGMLAALNAYHPRGAPNMNSDHRHHHQHQSPDHSAPDDQNATH</sequence>
<organism evidence="8 9">
    <name type="scientific">Cuscuta australis</name>
    <dbReference type="NCBI Taxonomy" id="267555"/>
    <lineage>
        <taxon>Eukaryota</taxon>
        <taxon>Viridiplantae</taxon>
        <taxon>Streptophyta</taxon>
        <taxon>Embryophyta</taxon>
        <taxon>Tracheophyta</taxon>
        <taxon>Spermatophyta</taxon>
        <taxon>Magnoliopsida</taxon>
        <taxon>eudicotyledons</taxon>
        <taxon>Gunneridae</taxon>
        <taxon>Pentapetalae</taxon>
        <taxon>asterids</taxon>
        <taxon>lamiids</taxon>
        <taxon>Solanales</taxon>
        <taxon>Convolvulaceae</taxon>
        <taxon>Cuscuteae</taxon>
        <taxon>Cuscuta</taxon>
        <taxon>Cuscuta subgen. Grammica</taxon>
        <taxon>Cuscuta sect. Cleistogrammica</taxon>
    </lineage>
</organism>
<dbReference type="PANTHER" id="PTHR31072">
    <property type="entry name" value="TRANSCRIPTION FACTOR TCP4-RELATED"/>
    <property type="match status" value="1"/>
</dbReference>
<comment type="subcellular location">
    <subcellularLocation>
        <location evidence="1">Nucleus</location>
    </subcellularLocation>
</comment>
<dbReference type="GO" id="GO:0003700">
    <property type="term" value="F:DNA-binding transcription factor activity"/>
    <property type="evidence" value="ECO:0007669"/>
    <property type="project" value="InterPro"/>
</dbReference>
<gene>
    <name evidence="8" type="ORF">DM860_003085</name>
</gene>
<evidence type="ECO:0000256" key="1">
    <source>
        <dbReference type="ARBA" id="ARBA00004123"/>
    </source>
</evidence>
<evidence type="ECO:0000313" key="8">
    <source>
        <dbReference type="EMBL" id="RAL39552.1"/>
    </source>
</evidence>
<feature type="compositionally biased region" description="Gly residues" evidence="6">
    <location>
        <begin position="241"/>
        <end position="251"/>
    </location>
</feature>
<name>A0A328D1B0_9ASTE</name>
<dbReference type="PANTHER" id="PTHR31072:SF105">
    <property type="entry name" value="TCP DOMAIN-CONTAINING PROTEIN"/>
    <property type="match status" value="1"/>
</dbReference>
<dbReference type="PROSITE" id="PS51369">
    <property type="entry name" value="TCP"/>
    <property type="match status" value="1"/>
</dbReference>
<feature type="region of interest" description="Disordered" evidence="6">
    <location>
        <begin position="226"/>
        <end position="315"/>
    </location>
</feature>
<feature type="region of interest" description="Disordered" evidence="6">
    <location>
        <begin position="97"/>
        <end position="127"/>
    </location>
</feature>
<feature type="region of interest" description="Disordered" evidence="6">
    <location>
        <begin position="1"/>
        <end position="36"/>
    </location>
</feature>
<dbReference type="GO" id="GO:0005634">
    <property type="term" value="C:nucleus"/>
    <property type="evidence" value="ECO:0007669"/>
    <property type="project" value="UniProtKB-SubCell"/>
</dbReference>
<keyword evidence="5" id="KW-0539">Nucleus</keyword>
<comment type="caution">
    <text evidence="8">The sequence shown here is derived from an EMBL/GenBank/DDBJ whole genome shotgun (WGS) entry which is preliminary data.</text>
</comment>
<keyword evidence="4" id="KW-0804">Transcription</keyword>
<dbReference type="InterPro" id="IPR005333">
    <property type="entry name" value="Transcription_factor_TCP"/>
</dbReference>
<keyword evidence="2" id="KW-0805">Transcription regulation</keyword>
<feature type="region of interest" description="Disordered" evidence="6">
    <location>
        <begin position="423"/>
        <end position="454"/>
    </location>
</feature>
<evidence type="ECO:0000256" key="4">
    <source>
        <dbReference type="ARBA" id="ARBA00023163"/>
    </source>
</evidence>
<evidence type="ECO:0000259" key="7">
    <source>
        <dbReference type="PROSITE" id="PS51369"/>
    </source>
</evidence>
<evidence type="ECO:0000256" key="2">
    <source>
        <dbReference type="ARBA" id="ARBA00023015"/>
    </source>
</evidence>
<feature type="domain" description="TCP" evidence="7">
    <location>
        <begin position="114"/>
        <end position="168"/>
    </location>
</feature>
<accession>A0A328D1B0</accession>